<feature type="active site" description="Cysteine persulfide intermediate" evidence="3">
    <location>
        <position position="63"/>
    </location>
</feature>
<dbReference type="EC" id="2.8.1.1" evidence="3"/>
<dbReference type="PANTHER" id="PTHR43031">
    <property type="entry name" value="FAD-DEPENDENT OXIDOREDUCTASE"/>
    <property type="match status" value="1"/>
</dbReference>
<evidence type="ECO:0000259" key="4">
    <source>
        <dbReference type="PROSITE" id="PS50206"/>
    </source>
</evidence>
<evidence type="ECO:0000256" key="1">
    <source>
        <dbReference type="ARBA" id="ARBA00022490"/>
    </source>
</evidence>
<comment type="catalytic activity">
    <reaction evidence="3">
        <text>thiosulfate + hydrogen cyanide = thiocyanate + sulfite + 2 H(+)</text>
        <dbReference type="Rhea" id="RHEA:16881"/>
        <dbReference type="ChEBI" id="CHEBI:15378"/>
        <dbReference type="ChEBI" id="CHEBI:17359"/>
        <dbReference type="ChEBI" id="CHEBI:18022"/>
        <dbReference type="ChEBI" id="CHEBI:18407"/>
        <dbReference type="ChEBI" id="CHEBI:33542"/>
        <dbReference type="EC" id="2.8.1.1"/>
    </reaction>
</comment>
<dbReference type="InterPro" id="IPR050229">
    <property type="entry name" value="GlpE_sulfurtransferase"/>
</dbReference>
<dbReference type="Pfam" id="PF00581">
    <property type="entry name" value="Rhodanese"/>
    <property type="match status" value="1"/>
</dbReference>
<dbReference type="PROSITE" id="PS50206">
    <property type="entry name" value="RHODANESE_3"/>
    <property type="match status" value="1"/>
</dbReference>
<dbReference type="InterPro" id="IPR001763">
    <property type="entry name" value="Rhodanese-like_dom"/>
</dbReference>
<dbReference type="Gene3D" id="3.40.250.10">
    <property type="entry name" value="Rhodanese-like domain"/>
    <property type="match status" value="1"/>
</dbReference>
<sequence length="108" mass="12385">MPFKEITAEQAWILMQQGAILADIRDDQRFHYSHAKGAFHLTNQSFLQFEQQVDYDTPIIVSCYHGISSRNVATFLSEQGYDNLYSLIGGFEAWEKSSLPLETAYEQS</sequence>
<dbReference type="EMBL" id="MLAA01000002">
    <property type="protein sequence ID" value="OOF71332.1"/>
    <property type="molecule type" value="Genomic_DNA"/>
</dbReference>
<dbReference type="InterPro" id="IPR023695">
    <property type="entry name" value="Thiosulf_sulfurTrfase"/>
</dbReference>
<keyword evidence="2 3" id="KW-0808">Transferase</keyword>
<comment type="similarity">
    <text evidence="3">Belongs to the GlpE family.</text>
</comment>
<comment type="catalytic activity">
    <reaction evidence="3">
        <text>thiosulfate + [thioredoxin]-dithiol = [thioredoxin]-disulfide + hydrogen sulfide + sulfite + 2 H(+)</text>
        <dbReference type="Rhea" id="RHEA:83859"/>
        <dbReference type="Rhea" id="RHEA-COMP:10698"/>
        <dbReference type="Rhea" id="RHEA-COMP:10700"/>
        <dbReference type="ChEBI" id="CHEBI:15378"/>
        <dbReference type="ChEBI" id="CHEBI:17359"/>
        <dbReference type="ChEBI" id="CHEBI:29919"/>
        <dbReference type="ChEBI" id="CHEBI:29950"/>
        <dbReference type="ChEBI" id="CHEBI:33542"/>
        <dbReference type="ChEBI" id="CHEBI:50058"/>
    </reaction>
</comment>
<accession>A0ABX3L3K3</accession>
<dbReference type="RefSeq" id="WP_077462227.1">
    <property type="nucleotide sequence ID" value="NZ_MLAA01000002.1"/>
</dbReference>
<dbReference type="SUPFAM" id="SSF52821">
    <property type="entry name" value="Rhodanese/Cell cycle control phosphatase"/>
    <property type="match status" value="1"/>
</dbReference>
<dbReference type="HAMAP" id="MF_01009">
    <property type="entry name" value="Thiosulf_sulfurtr"/>
    <property type="match status" value="1"/>
</dbReference>
<feature type="domain" description="Rhodanese" evidence="4">
    <location>
        <begin position="15"/>
        <end position="103"/>
    </location>
</feature>
<keyword evidence="1 3" id="KW-0963">Cytoplasm</keyword>
<dbReference type="InterPro" id="IPR036873">
    <property type="entry name" value="Rhodanese-like_dom_sf"/>
</dbReference>
<organism evidence="5 6">
    <name type="scientific">Rodentibacter caecimuris</name>
    <dbReference type="NCBI Taxonomy" id="1796644"/>
    <lineage>
        <taxon>Bacteria</taxon>
        <taxon>Pseudomonadati</taxon>
        <taxon>Pseudomonadota</taxon>
        <taxon>Gammaproteobacteria</taxon>
        <taxon>Pasteurellales</taxon>
        <taxon>Pasteurellaceae</taxon>
        <taxon>Rodentibacter</taxon>
    </lineage>
</organism>
<comment type="function">
    <text evidence="3">Transferase that catalyzes the transfer of sulfur from thiosulfate to thiophilic acceptors such as cyanide or dithiols. May function in a CysM-independent thiosulfate assimilation pathway by catalyzing the conversion of thiosulfate to sulfite, which can then be used for L-cysteine biosynthesis.</text>
</comment>
<comment type="subcellular location">
    <subcellularLocation>
        <location evidence="3">Cytoplasm</location>
    </subcellularLocation>
</comment>
<evidence type="ECO:0000256" key="2">
    <source>
        <dbReference type="ARBA" id="ARBA00022679"/>
    </source>
</evidence>
<evidence type="ECO:0000313" key="5">
    <source>
        <dbReference type="EMBL" id="OOF71332.1"/>
    </source>
</evidence>
<reference evidence="5 6" key="1">
    <citation type="submission" date="2016-10" db="EMBL/GenBank/DDBJ databases">
        <title>Rodentibacter gen. nov. and new species.</title>
        <authorList>
            <person name="Christensen H."/>
        </authorList>
    </citation>
    <scope>NUCLEOTIDE SEQUENCE [LARGE SCALE GENOMIC DNA]</scope>
    <source>
        <strain evidence="5 6">1998236014</strain>
    </source>
</reference>
<dbReference type="CDD" id="cd01444">
    <property type="entry name" value="GlpE_ST"/>
    <property type="match status" value="1"/>
</dbReference>
<proteinExistence type="inferred from homology"/>
<evidence type="ECO:0000313" key="6">
    <source>
        <dbReference type="Proteomes" id="UP000188820"/>
    </source>
</evidence>
<evidence type="ECO:0000256" key="3">
    <source>
        <dbReference type="HAMAP-Rule" id="MF_01009"/>
    </source>
</evidence>
<protein>
    <recommendedName>
        <fullName evidence="3">Thiosulfate sulfurtransferase GlpE</fullName>
        <ecNumber evidence="3">2.8.1.1</ecNumber>
    </recommendedName>
</protein>
<dbReference type="NCBIfam" id="NF001195">
    <property type="entry name" value="PRK00162.1"/>
    <property type="match status" value="1"/>
</dbReference>
<name>A0ABX3L3K3_9PAST</name>
<gene>
    <name evidence="3" type="primary">glpE</name>
    <name evidence="5" type="ORF">BKG89_00430</name>
</gene>
<dbReference type="PANTHER" id="PTHR43031:SF6">
    <property type="entry name" value="THIOSULFATE SULFURTRANSFERASE GLPE"/>
    <property type="match status" value="1"/>
</dbReference>
<dbReference type="SMART" id="SM00450">
    <property type="entry name" value="RHOD"/>
    <property type="match status" value="1"/>
</dbReference>
<dbReference type="Proteomes" id="UP000188820">
    <property type="component" value="Unassembled WGS sequence"/>
</dbReference>
<keyword evidence="6" id="KW-1185">Reference proteome</keyword>
<comment type="caution">
    <text evidence="5">The sequence shown here is derived from an EMBL/GenBank/DDBJ whole genome shotgun (WGS) entry which is preliminary data.</text>
</comment>